<dbReference type="SUPFAM" id="SSF53850">
    <property type="entry name" value="Periplasmic binding protein-like II"/>
    <property type="match status" value="1"/>
</dbReference>
<dbReference type="PANTHER" id="PTHR30632:SF14">
    <property type="entry name" value="TUNGSTATE_MOLYBDATE_CHROMATE-BINDING PROTEIN MODA"/>
    <property type="match status" value="1"/>
</dbReference>
<dbReference type="Gene3D" id="3.40.190.10">
    <property type="entry name" value="Periplasmic binding protein-like II"/>
    <property type="match status" value="2"/>
</dbReference>
<keyword evidence="4" id="KW-0500">Molybdenum</keyword>
<dbReference type="InterPro" id="IPR050682">
    <property type="entry name" value="ModA/WtpA"/>
</dbReference>
<comment type="similarity">
    <text evidence="1">Belongs to the bacterial solute-binding protein ModA family.</text>
</comment>
<dbReference type="CDD" id="cd13539">
    <property type="entry name" value="PBP2_AvModA"/>
    <property type="match status" value="1"/>
</dbReference>
<evidence type="ECO:0000256" key="1">
    <source>
        <dbReference type="ARBA" id="ARBA00009175"/>
    </source>
</evidence>
<dbReference type="GO" id="GO:0015689">
    <property type="term" value="P:molybdate ion transport"/>
    <property type="evidence" value="ECO:0007669"/>
    <property type="project" value="InterPro"/>
</dbReference>
<dbReference type="InterPro" id="IPR005950">
    <property type="entry name" value="ModA"/>
</dbReference>
<name>A0A437MKL7_9SPHI</name>
<feature type="binding site" evidence="4">
    <location>
        <position position="165"/>
    </location>
    <ligand>
        <name>molybdate</name>
        <dbReference type="ChEBI" id="CHEBI:36264"/>
    </ligand>
</feature>
<dbReference type="Proteomes" id="UP000282759">
    <property type="component" value="Unassembled WGS sequence"/>
</dbReference>
<dbReference type="NCBIfam" id="TIGR01256">
    <property type="entry name" value="modA"/>
    <property type="match status" value="1"/>
</dbReference>
<comment type="caution">
    <text evidence="6">The sequence shown here is derived from an EMBL/GenBank/DDBJ whole genome shotgun (WGS) entry which is preliminary data.</text>
</comment>
<dbReference type="EMBL" id="SACK01000009">
    <property type="protein sequence ID" value="RVT98173.1"/>
    <property type="molecule type" value="Genomic_DNA"/>
</dbReference>
<protein>
    <submittedName>
        <fullName evidence="6">Molybdate ABC transporter substrate-binding protein</fullName>
    </submittedName>
</protein>
<accession>A0A437MKL7</accession>
<organism evidence="6 7">
    <name type="scientific">Mucilaginibacter limnophilus</name>
    <dbReference type="NCBI Taxonomy" id="1932778"/>
    <lineage>
        <taxon>Bacteria</taxon>
        <taxon>Pseudomonadati</taxon>
        <taxon>Bacteroidota</taxon>
        <taxon>Sphingobacteriia</taxon>
        <taxon>Sphingobacteriales</taxon>
        <taxon>Sphingobacteriaceae</taxon>
        <taxon>Mucilaginibacter</taxon>
    </lineage>
</organism>
<gene>
    <name evidence="6" type="primary">modA</name>
    <name evidence="6" type="ORF">EOD41_17530</name>
</gene>
<dbReference type="OrthoDB" id="9785015at2"/>
<dbReference type="Pfam" id="PF13531">
    <property type="entry name" value="SBP_bac_11"/>
    <property type="match status" value="1"/>
</dbReference>
<keyword evidence="7" id="KW-1185">Reference proteome</keyword>
<keyword evidence="3 5" id="KW-0732">Signal</keyword>
<dbReference type="InterPro" id="IPR044084">
    <property type="entry name" value="AvModA-like_subst-bd"/>
</dbReference>
<dbReference type="GO" id="GO:0046872">
    <property type="term" value="F:metal ion binding"/>
    <property type="evidence" value="ECO:0007669"/>
    <property type="project" value="UniProtKB-KW"/>
</dbReference>
<evidence type="ECO:0000313" key="7">
    <source>
        <dbReference type="Proteomes" id="UP000282759"/>
    </source>
</evidence>
<reference evidence="6 7" key="1">
    <citation type="submission" date="2019-01" db="EMBL/GenBank/DDBJ databases">
        <authorList>
            <person name="Chen W.-M."/>
        </authorList>
    </citation>
    <scope>NUCLEOTIDE SEQUENCE [LARGE SCALE GENOMIC DNA]</scope>
    <source>
        <strain evidence="6 7">YBJ-36</strain>
    </source>
</reference>
<evidence type="ECO:0000256" key="5">
    <source>
        <dbReference type="SAM" id="SignalP"/>
    </source>
</evidence>
<sequence>MRLKYFCLVLLIVTFKSPATAQQLRVAVAANLQGVIKALQADFKQRTGISAEVVTGSSGTLVAQINNGAPYDVFLSADMQFADALFKNGMATAQPRVYASGSLIICSTLHQSLKNWQKLLLSSQTKNIAIANPATAPYGKAAEEALSKAGVLDKVKSKIVYGESISQVNTYINTGVADIAFTSQSFVKDVPASLKLYWQQVPKKAYAPIEQGMVLLKRAQGNEAAKKFYQYILSSGAKRIFKKYGYNV</sequence>
<evidence type="ECO:0000256" key="2">
    <source>
        <dbReference type="ARBA" id="ARBA00022723"/>
    </source>
</evidence>
<feature type="chain" id="PRO_5019541611" evidence="5">
    <location>
        <begin position="22"/>
        <end position="248"/>
    </location>
</feature>
<dbReference type="AlphaFoldDB" id="A0A437MKL7"/>
<feature type="binding site" evidence="4">
    <location>
        <position position="58"/>
    </location>
    <ligand>
        <name>molybdate</name>
        <dbReference type="ChEBI" id="CHEBI:36264"/>
    </ligand>
</feature>
<keyword evidence="2 4" id="KW-0479">Metal-binding</keyword>
<feature type="signal peptide" evidence="5">
    <location>
        <begin position="1"/>
        <end position="21"/>
    </location>
</feature>
<dbReference type="GO" id="GO:0030973">
    <property type="term" value="F:molybdate ion binding"/>
    <property type="evidence" value="ECO:0007669"/>
    <property type="project" value="InterPro"/>
</dbReference>
<evidence type="ECO:0000313" key="6">
    <source>
        <dbReference type="EMBL" id="RVT98173.1"/>
    </source>
</evidence>
<evidence type="ECO:0000256" key="3">
    <source>
        <dbReference type="ARBA" id="ARBA00022729"/>
    </source>
</evidence>
<proteinExistence type="inferred from homology"/>
<evidence type="ECO:0000256" key="4">
    <source>
        <dbReference type="PIRSR" id="PIRSR004846-1"/>
    </source>
</evidence>
<dbReference type="PANTHER" id="PTHR30632">
    <property type="entry name" value="MOLYBDATE-BINDING PERIPLASMIC PROTEIN"/>
    <property type="match status" value="1"/>
</dbReference>
<dbReference type="PIRSF" id="PIRSF004846">
    <property type="entry name" value="ModA"/>
    <property type="match status" value="1"/>
</dbReference>